<gene>
    <name evidence="1" type="ORF">SAMN04487901_10817</name>
</gene>
<organism evidence="1 2">
    <name type="scientific">Prevotella communis</name>
    <dbReference type="NCBI Taxonomy" id="2913614"/>
    <lineage>
        <taxon>Bacteria</taxon>
        <taxon>Pseudomonadati</taxon>
        <taxon>Bacteroidota</taxon>
        <taxon>Bacteroidia</taxon>
        <taxon>Bacteroidales</taxon>
        <taxon>Prevotellaceae</taxon>
        <taxon>Prevotella</taxon>
    </lineage>
</organism>
<dbReference type="AlphaFoldDB" id="A0A1G7WGH0"/>
<name>A0A1G7WGH0_9BACT</name>
<protein>
    <recommendedName>
        <fullName evidence="3">Structural protein P5</fullName>
    </recommendedName>
</protein>
<evidence type="ECO:0000313" key="1">
    <source>
        <dbReference type="EMBL" id="SDG71127.1"/>
    </source>
</evidence>
<keyword evidence="2" id="KW-1185">Reference proteome</keyword>
<dbReference type="RefSeq" id="WP_091817238.1">
    <property type="nucleotide sequence ID" value="NZ_FNCQ01000008.1"/>
</dbReference>
<reference evidence="2" key="1">
    <citation type="submission" date="2016-10" db="EMBL/GenBank/DDBJ databases">
        <authorList>
            <person name="Varghese N."/>
            <person name="Submissions S."/>
        </authorList>
    </citation>
    <scope>NUCLEOTIDE SEQUENCE [LARGE SCALE GENOMIC DNA]</scope>
    <source>
        <strain evidence="2">BP1-148</strain>
    </source>
</reference>
<dbReference type="STRING" id="645274.SAMN04487901_10817"/>
<dbReference type="EMBL" id="FNCQ01000008">
    <property type="protein sequence ID" value="SDG71127.1"/>
    <property type="molecule type" value="Genomic_DNA"/>
</dbReference>
<proteinExistence type="predicted"/>
<evidence type="ECO:0000313" key="2">
    <source>
        <dbReference type="Proteomes" id="UP000198779"/>
    </source>
</evidence>
<evidence type="ECO:0008006" key="3">
    <source>
        <dbReference type="Google" id="ProtNLM"/>
    </source>
</evidence>
<accession>A0A1G7WGH0</accession>
<sequence length="138" mass="16107">MIVRGIRNNNPLNIRRSKDKWQGMKALQTDPQFCQFETMEHGWRAAFKMLTRTYYHEYRLYTIRAIINRWAPPNENNTKRYIENVCRFTGIGPDEPLGIPSDKPSRWMKLGAAMCVQECGAEGLDWIALVDGWALARE</sequence>
<dbReference type="Proteomes" id="UP000198779">
    <property type="component" value="Unassembled WGS sequence"/>
</dbReference>